<evidence type="ECO:0000313" key="2">
    <source>
        <dbReference type="Proteomes" id="UP000518206"/>
    </source>
</evidence>
<protein>
    <submittedName>
        <fullName evidence="1">Uncharacterized protein</fullName>
    </submittedName>
</protein>
<accession>A0A7W4UDE6</accession>
<gene>
    <name evidence="1" type="ORF">FHR80_000499</name>
</gene>
<dbReference type="EMBL" id="JACHVX010000001">
    <property type="protein sequence ID" value="MBB2921605.1"/>
    <property type="molecule type" value="Genomic_DNA"/>
</dbReference>
<dbReference type="AlphaFoldDB" id="A0A7W4UDE6"/>
<proteinExistence type="predicted"/>
<reference evidence="1 2" key="2">
    <citation type="submission" date="2020-08" db="EMBL/GenBank/DDBJ databases">
        <authorList>
            <person name="Partida-Martinez L."/>
            <person name="Huntemann M."/>
            <person name="Clum A."/>
            <person name="Wang J."/>
            <person name="Palaniappan K."/>
            <person name="Ritter S."/>
            <person name="Chen I.-M."/>
            <person name="Stamatis D."/>
            <person name="Reddy T."/>
            <person name="O'Malley R."/>
            <person name="Daum C."/>
            <person name="Shapiro N."/>
            <person name="Ivanova N."/>
            <person name="Kyrpides N."/>
            <person name="Woyke T."/>
        </authorList>
    </citation>
    <scope>NUCLEOTIDE SEQUENCE [LARGE SCALE GENOMIC DNA]</scope>
    <source>
        <strain evidence="1 2">RAS26</strain>
    </source>
</reference>
<dbReference type="Proteomes" id="UP000518206">
    <property type="component" value="Unassembled WGS sequence"/>
</dbReference>
<organism evidence="1 2">
    <name type="scientific">Cellulomonas cellasea</name>
    <dbReference type="NCBI Taxonomy" id="43670"/>
    <lineage>
        <taxon>Bacteria</taxon>
        <taxon>Bacillati</taxon>
        <taxon>Actinomycetota</taxon>
        <taxon>Actinomycetes</taxon>
        <taxon>Micrococcales</taxon>
        <taxon>Cellulomonadaceae</taxon>
        <taxon>Cellulomonas</taxon>
    </lineage>
</organism>
<sequence length="43" mass="4648">MTRTRLLAAHPLPRATTAARVVGVARRGAERARATRPDPVQEA</sequence>
<comment type="caution">
    <text evidence="1">The sequence shown here is derived from an EMBL/GenBank/DDBJ whole genome shotgun (WGS) entry which is preliminary data.</text>
</comment>
<name>A0A7W4UDE6_9CELL</name>
<evidence type="ECO:0000313" key="1">
    <source>
        <dbReference type="EMBL" id="MBB2921605.1"/>
    </source>
</evidence>
<reference evidence="1 2" key="1">
    <citation type="submission" date="2020-08" db="EMBL/GenBank/DDBJ databases">
        <title>The Agave Microbiome: Exploring the role of microbial communities in plant adaptations to desert environments.</title>
        <authorList>
            <person name="Partida-Martinez L.P."/>
        </authorList>
    </citation>
    <scope>NUCLEOTIDE SEQUENCE [LARGE SCALE GENOMIC DNA]</scope>
    <source>
        <strain evidence="1 2">RAS26</strain>
    </source>
</reference>